<sequence>MGKIVPIQNGYCSNLDYRRICSIDTEVIDTPTTPLIHQMSRFWLINEGQGILKLQDREYELKPGTIVSILPWQISDVIQVDSPLQYYLLAYYFDNINAIIKSIYNTDSQPLSLIEEMTGCPVVQCGKEEYTEIRTVFEQLRAETGVESVKPAEESGRLHSLYVKNKLVELIVLYLRAGERSKTASPPVRTGIQKSDILHYMYNHLSEKLTLANLSKLFFMSESSISAYITQTTGLSFFDLLNEMRVGKTINFLLYTNLTMEELAEILGFVDSSHICKVFAARVGMKANDFRKTYQNVYEICDIRMTRDAYEIVTYIYRNYAEHLTPQSTAEQFHISLKELNTILLYQVEKNFSDFLNFVRVNRASELLKRTDKSITQIAIDVGYNSAKTLTRNFLRFRTMTPGAFRQSIEIQENTL</sequence>
<proteinExistence type="predicted"/>
<keyword evidence="6" id="KW-1185">Reference proteome</keyword>
<evidence type="ECO:0000259" key="4">
    <source>
        <dbReference type="PROSITE" id="PS01124"/>
    </source>
</evidence>
<dbReference type="SUPFAM" id="SSF46689">
    <property type="entry name" value="Homeodomain-like"/>
    <property type="match status" value="2"/>
</dbReference>
<feature type="domain" description="HTH araC/xylS-type" evidence="4">
    <location>
        <begin position="195"/>
        <end position="293"/>
    </location>
</feature>
<dbReference type="InterPro" id="IPR037923">
    <property type="entry name" value="HTH-like"/>
</dbReference>
<dbReference type="AlphaFoldDB" id="A0A1I0KDF4"/>
<gene>
    <name evidence="5" type="ORF">SAMN05216313_16713</name>
</gene>
<dbReference type="SMART" id="SM00342">
    <property type="entry name" value="HTH_ARAC"/>
    <property type="match status" value="2"/>
</dbReference>
<dbReference type="SUPFAM" id="SSF51215">
    <property type="entry name" value="Regulatory protein AraC"/>
    <property type="match status" value="1"/>
</dbReference>
<dbReference type="PANTHER" id="PTHR43280">
    <property type="entry name" value="ARAC-FAMILY TRANSCRIPTIONAL REGULATOR"/>
    <property type="match status" value="1"/>
</dbReference>
<dbReference type="Pfam" id="PF02311">
    <property type="entry name" value="AraC_binding"/>
    <property type="match status" value="1"/>
</dbReference>
<keyword evidence="3" id="KW-0804">Transcription</keyword>
<dbReference type="InterPro" id="IPR018060">
    <property type="entry name" value="HTH_AraC"/>
</dbReference>
<feature type="domain" description="HTH araC/xylS-type" evidence="4">
    <location>
        <begin position="310"/>
        <end position="408"/>
    </location>
</feature>
<evidence type="ECO:0000313" key="5">
    <source>
        <dbReference type="EMBL" id="SEU22189.1"/>
    </source>
</evidence>
<dbReference type="Pfam" id="PF12833">
    <property type="entry name" value="HTH_18"/>
    <property type="match status" value="2"/>
</dbReference>
<dbReference type="Gene3D" id="1.10.10.60">
    <property type="entry name" value="Homeodomain-like"/>
    <property type="match status" value="4"/>
</dbReference>
<dbReference type="InterPro" id="IPR009057">
    <property type="entry name" value="Homeodomain-like_sf"/>
</dbReference>
<evidence type="ECO:0000313" key="6">
    <source>
        <dbReference type="Proteomes" id="UP000198508"/>
    </source>
</evidence>
<dbReference type="InterPro" id="IPR003313">
    <property type="entry name" value="AraC-bd"/>
</dbReference>
<accession>A0A1I0KDF4</accession>
<keyword evidence="2 5" id="KW-0238">DNA-binding</keyword>
<dbReference type="STRING" id="460384.SAMN05216313_16713"/>
<keyword evidence="1" id="KW-0805">Transcription regulation</keyword>
<name>A0A1I0KDF4_9FIRM</name>
<evidence type="ECO:0000256" key="3">
    <source>
        <dbReference type="ARBA" id="ARBA00023163"/>
    </source>
</evidence>
<organism evidence="5 6">
    <name type="scientific">Enterocloster lavalensis</name>
    <dbReference type="NCBI Taxonomy" id="460384"/>
    <lineage>
        <taxon>Bacteria</taxon>
        <taxon>Bacillati</taxon>
        <taxon>Bacillota</taxon>
        <taxon>Clostridia</taxon>
        <taxon>Lachnospirales</taxon>
        <taxon>Lachnospiraceae</taxon>
        <taxon>Enterocloster</taxon>
    </lineage>
</organism>
<dbReference type="Proteomes" id="UP000198508">
    <property type="component" value="Unassembled WGS sequence"/>
</dbReference>
<dbReference type="EMBL" id="FOIM01000067">
    <property type="protein sequence ID" value="SEU22189.1"/>
    <property type="molecule type" value="Genomic_DNA"/>
</dbReference>
<dbReference type="RefSeq" id="WP_092371974.1">
    <property type="nucleotide sequence ID" value="NZ_CATZMQ010000005.1"/>
</dbReference>
<dbReference type="GO" id="GO:0003700">
    <property type="term" value="F:DNA-binding transcription factor activity"/>
    <property type="evidence" value="ECO:0007669"/>
    <property type="project" value="InterPro"/>
</dbReference>
<evidence type="ECO:0000256" key="2">
    <source>
        <dbReference type="ARBA" id="ARBA00023125"/>
    </source>
</evidence>
<dbReference type="PANTHER" id="PTHR43280:SF10">
    <property type="entry name" value="REGULATORY PROTEIN POCR"/>
    <property type="match status" value="1"/>
</dbReference>
<dbReference type="PROSITE" id="PS01124">
    <property type="entry name" value="HTH_ARAC_FAMILY_2"/>
    <property type="match status" value="2"/>
</dbReference>
<protein>
    <submittedName>
        <fullName evidence="5">AraC-type DNA-binding protein</fullName>
    </submittedName>
</protein>
<dbReference type="GO" id="GO:0043565">
    <property type="term" value="F:sequence-specific DNA binding"/>
    <property type="evidence" value="ECO:0007669"/>
    <property type="project" value="InterPro"/>
</dbReference>
<reference evidence="6" key="1">
    <citation type="submission" date="2016-10" db="EMBL/GenBank/DDBJ databases">
        <authorList>
            <person name="Varghese N."/>
            <person name="Submissions S."/>
        </authorList>
    </citation>
    <scope>NUCLEOTIDE SEQUENCE [LARGE SCALE GENOMIC DNA]</scope>
    <source>
        <strain evidence="6">NLAE-zl-G277</strain>
    </source>
</reference>
<evidence type="ECO:0000256" key="1">
    <source>
        <dbReference type="ARBA" id="ARBA00023015"/>
    </source>
</evidence>